<keyword evidence="3" id="KW-0378">Hydrolase</keyword>
<dbReference type="OrthoDB" id="5196645at2"/>
<name>A0A3L8P8M7_9ACTN</name>
<keyword evidence="3" id="KW-0540">Nuclease</keyword>
<dbReference type="InterPro" id="IPR011089">
    <property type="entry name" value="GmrSD_C"/>
</dbReference>
<dbReference type="AlphaFoldDB" id="A0A3L8P8M7"/>
<comment type="caution">
    <text evidence="3">The sequence shown here is derived from an EMBL/GenBank/DDBJ whole genome shotgun (WGS) entry which is preliminary data.</text>
</comment>
<dbReference type="PANTHER" id="PTHR24094:SF15">
    <property type="entry name" value="AMP-DEPENDENT SYNTHETASE_LIGASE DOMAIN-CONTAINING PROTEIN-RELATED"/>
    <property type="match status" value="1"/>
</dbReference>
<feature type="signal peptide" evidence="1">
    <location>
        <begin position="1"/>
        <end position="20"/>
    </location>
</feature>
<proteinExistence type="predicted"/>
<dbReference type="Pfam" id="PF07510">
    <property type="entry name" value="GmrSD_C"/>
    <property type="match status" value="1"/>
</dbReference>
<sequence length="215" mass="22642">MTAAAATLVLVPLNAPAAHAAARADSSYSASLSTAISHIPVAAEDRTGYERTKFTIWVDADGNGCDTRDEVLIAEATQAPTVGSSCSLNGGEWYSSYDGVTTTDASDFDIDHLVPLAEAWDSGASAWTAQHREDYANDLGDDRTLAAVSASSNRSKGDRDPAEWLPADDDCAYVEHWVAVKIRWGLTQDSAEKAAISDQAASCGNPTITVSVVSE</sequence>
<evidence type="ECO:0000256" key="1">
    <source>
        <dbReference type="SAM" id="SignalP"/>
    </source>
</evidence>
<dbReference type="Proteomes" id="UP000281708">
    <property type="component" value="Unassembled WGS sequence"/>
</dbReference>
<keyword evidence="3" id="KW-0255">Endonuclease</keyword>
<evidence type="ECO:0000259" key="2">
    <source>
        <dbReference type="Pfam" id="PF07510"/>
    </source>
</evidence>
<evidence type="ECO:0000313" key="4">
    <source>
        <dbReference type="Proteomes" id="UP000281708"/>
    </source>
</evidence>
<dbReference type="GO" id="GO:0004519">
    <property type="term" value="F:endonuclease activity"/>
    <property type="evidence" value="ECO:0007669"/>
    <property type="project" value="UniProtKB-KW"/>
</dbReference>
<organism evidence="3 4">
    <name type="scientific">Nocardioides mangrovicus</name>
    <dbReference type="NCBI Taxonomy" id="2478913"/>
    <lineage>
        <taxon>Bacteria</taxon>
        <taxon>Bacillati</taxon>
        <taxon>Actinomycetota</taxon>
        <taxon>Actinomycetes</taxon>
        <taxon>Propionibacteriales</taxon>
        <taxon>Nocardioidaceae</taxon>
        <taxon>Nocardioides</taxon>
    </lineage>
</organism>
<gene>
    <name evidence="3" type="ORF">D9V37_02095</name>
</gene>
<feature type="chain" id="PRO_5018257311" evidence="1">
    <location>
        <begin position="21"/>
        <end position="215"/>
    </location>
</feature>
<protein>
    <submittedName>
        <fullName evidence="3">HNH endonuclease</fullName>
    </submittedName>
</protein>
<accession>A0A3L8P8M7</accession>
<keyword evidence="4" id="KW-1185">Reference proteome</keyword>
<dbReference type="EMBL" id="RDBE01000001">
    <property type="protein sequence ID" value="RLV51243.1"/>
    <property type="molecule type" value="Genomic_DNA"/>
</dbReference>
<evidence type="ECO:0000313" key="3">
    <source>
        <dbReference type="EMBL" id="RLV51243.1"/>
    </source>
</evidence>
<keyword evidence="1" id="KW-0732">Signal</keyword>
<dbReference type="PANTHER" id="PTHR24094">
    <property type="entry name" value="SECRETED PROTEIN"/>
    <property type="match status" value="1"/>
</dbReference>
<feature type="domain" description="GmrSD restriction endonucleases C-terminal" evidence="2">
    <location>
        <begin position="97"/>
        <end position="197"/>
    </location>
</feature>
<reference evidence="3 4" key="1">
    <citation type="submission" date="2018-10" db="EMBL/GenBank/DDBJ databases">
        <title>Marmoricola sp. 4Q3S-7 whole genome shotgun sequence.</title>
        <authorList>
            <person name="Li F."/>
        </authorList>
    </citation>
    <scope>NUCLEOTIDE SEQUENCE [LARGE SCALE GENOMIC DNA]</scope>
    <source>
        <strain evidence="3 4">4Q3S-7</strain>
    </source>
</reference>